<dbReference type="EMBL" id="FMXO01000006">
    <property type="protein sequence ID" value="SDB25100.1"/>
    <property type="molecule type" value="Genomic_DNA"/>
</dbReference>
<feature type="compositionally biased region" description="Basic and acidic residues" evidence="1">
    <location>
        <begin position="1"/>
        <end position="10"/>
    </location>
</feature>
<dbReference type="RefSeq" id="WP_244148659.1">
    <property type="nucleotide sequence ID" value="NZ_FMXO01000006.1"/>
</dbReference>
<dbReference type="STRING" id="617002.SAMN05660653_01178"/>
<dbReference type="AlphaFoldDB" id="A0A1G6BWW3"/>
<sequence length="107" mass="11907">MEKNRCDRSSCKSNPVASLNNQHSAKNGFDPELMFVECHKCGRPLIWNQGEASQIVEQSGIDCKKLDSQCLILAEGCPHCAPGEGGYMVRVVRLREDGYKDVKEQGH</sequence>
<reference evidence="2 3" key="1">
    <citation type="submission" date="2016-10" db="EMBL/GenBank/DDBJ databases">
        <authorList>
            <person name="de Groot N.N."/>
        </authorList>
    </citation>
    <scope>NUCLEOTIDE SEQUENCE [LARGE SCALE GENOMIC DNA]</scope>
    <source>
        <strain evidence="2 3">ASO4-2</strain>
    </source>
</reference>
<dbReference type="Proteomes" id="UP000198771">
    <property type="component" value="Unassembled WGS sequence"/>
</dbReference>
<proteinExistence type="predicted"/>
<evidence type="ECO:0000313" key="3">
    <source>
        <dbReference type="Proteomes" id="UP000198771"/>
    </source>
</evidence>
<accession>A0A1G6BWW3</accession>
<organism evidence="2 3">
    <name type="scientific">Desulfonatronum thiosulfatophilum</name>
    <dbReference type="NCBI Taxonomy" id="617002"/>
    <lineage>
        <taxon>Bacteria</taxon>
        <taxon>Pseudomonadati</taxon>
        <taxon>Thermodesulfobacteriota</taxon>
        <taxon>Desulfovibrionia</taxon>
        <taxon>Desulfovibrionales</taxon>
        <taxon>Desulfonatronaceae</taxon>
        <taxon>Desulfonatronum</taxon>
    </lineage>
</organism>
<feature type="region of interest" description="Disordered" evidence="1">
    <location>
        <begin position="1"/>
        <end position="25"/>
    </location>
</feature>
<evidence type="ECO:0000313" key="2">
    <source>
        <dbReference type="EMBL" id="SDB25100.1"/>
    </source>
</evidence>
<gene>
    <name evidence="2" type="ORF">SAMN05660653_01178</name>
</gene>
<keyword evidence="3" id="KW-1185">Reference proteome</keyword>
<evidence type="ECO:0000256" key="1">
    <source>
        <dbReference type="SAM" id="MobiDB-lite"/>
    </source>
</evidence>
<feature type="compositionally biased region" description="Polar residues" evidence="1">
    <location>
        <begin position="11"/>
        <end position="25"/>
    </location>
</feature>
<protein>
    <submittedName>
        <fullName evidence="2">Uncharacterized protein</fullName>
    </submittedName>
</protein>
<name>A0A1G6BWW3_9BACT</name>